<gene>
    <name evidence="1" type="ORF">E2562_011948</name>
</gene>
<dbReference type="Proteomes" id="UP000479710">
    <property type="component" value="Unassembled WGS sequence"/>
</dbReference>
<name>A0A6G1F752_9ORYZ</name>
<sequence>MGQGTPVSGEGRPMAACYRVQWRHNKAIGEAKSADQCTLRHRDGTGRAHYNDEKVMAAAWWRRETGRWEEPIKLRGDDVLEHRGGQRWRRGDVA</sequence>
<keyword evidence="2" id="KW-1185">Reference proteome</keyword>
<dbReference type="EMBL" id="SPHZ02000001">
    <property type="protein sequence ID" value="KAF0932642.1"/>
    <property type="molecule type" value="Genomic_DNA"/>
</dbReference>
<accession>A0A6G1F752</accession>
<reference evidence="1 2" key="1">
    <citation type="submission" date="2019-11" db="EMBL/GenBank/DDBJ databases">
        <title>Whole genome sequence of Oryza granulata.</title>
        <authorList>
            <person name="Li W."/>
        </authorList>
    </citation>
    <scope>NUCLEOTIDE SEQUENCE [LARGE SCALE GENOMIC DNA]</scope>
    <source>
        <strain evidence="2">cv. Menghai</strain>
        <tissue evidence="1">Leaf</tissue>
    </source>
</reference>
<proteinExistence type="predicted"/>
<dbReference type="AlphaFoldDB" id="A0A6G1F752"/>
<evidence type="ECO:0000313" key="2">
    <source>
        <dbReference type="Proteomes" id="UP000479710"/>
    </source>
</evidence>
<organism evidence="1 2">
    <name type="scientific">Oryza meyeriana var. granulata</name>
    <dbReference type="NCBI Taxonomy" id="110450"/>
    <lineage>
        <taxon>Eukaryota</taxon>
        <taxon>Viridiplantae</taxon>
        <taxon>Streptophyta</taxon>
        <taxon>Embryophyta</taxon>
        <taxon>Tracheophyta</taxon>
        <taxon>Spermatophyta</taxon>
        <taxon>Magnoliopsida</taxon>
        <taxon>Liliopsida</taxon>
        <taxon>Poales</taxon>
        <taxon>Poaceae</taxon>
        <taxon>BOP clade</taxon>
        <taxon>Oryzoideae</taxon>
        <taxon>Oryzeae</taxon>
        <taxon>Oryzinae</taxon>
        <taxon>Oryza</taxon>
        <taxon>Oryza meyeriana</taxon>
    </lineage>
</organism>
<comment type="caution">
    <text evidence="1">The sequence shown here is derived from an EMBL/GenBank/DDBJ whole genome shotgun (WGS) entry which is preliminary data.</text>
</comment>
<protein>
    <submittedName>
        <fullName evidence="1">Uncharacterized protein</fullName>
    </submittedName>
</protein>
<evidence type="ECO:0000313" key="1">
    <source>
        <dbReference type="EMBL" id="KAF0932642.1"/>
    </source>
</evidence>